<dbReference type="Proteomes" id="UP000562464">
    <property type="component" value="Unassembled WGS sequence"/>
</dbReference>
<feature type="transmembrane region" description="Helical" evidence="1">
    <location>
        <begin position="127"/>
        <end position="151"/>
    </location>
</feature>
<proteinExistence type="predicted"/>
<dbReference type="GO" id="GO:0005886">
    <property type="term" value="C:plasma membrane"/>
    <property type="evidence" value="ECO:0007669"/>
    <property type="project" value="TreeGrafter"/>
</dbReference>
<evidence type="ECO:0000313" key="3">
    <source>
        <dbReference type="Proteomes" id="UP000562464"/>
    </source>
</evidence>
<sequence>MENKKNKITLSKKDRINVVWRSMFLQGSWNYERMQNLGFLYAIIPALKKFYPAGSEGAKDALKRHMEFFNTHPYPAAPIIGVTLALEEEKANGADVDDAAINGVKVGMMGPLAGVGDPVFWFTIRPIFGAIAASLAAGGSIIGPIFFFLAWNIVRIAFLYYTQEFGYKQGTSITSDLGGGFLQQLTKGASILGMFILGVLIQRWVNISFTGPNAMLPKQPIADGGFVGEWITKSGDIVTRGAQLTAGSVKSAPTYQWLDQAGQAIGKGTTGTNGFAHYVTIDQLQGKIDGTTLHSILAQQSGGLGLSAFKQQSLSDVFTSLTPGFVALILTFIVIWILRKWKNRNAPLVIIIALFVFGILLHVAGLA</sequence>
<dbReference type="PANTHER" id="PTHR32502:SF27">
    <property type="entry name" value="PTS SYSTEM, MANNOSE-SPECIFIC IID COMPONENT"/>
    <property type="match status" value="1"/>
</dbReference>
<dbReference type="PANTHER" id="PTHR32502">
    <property type="entry name" value="N-ACETYLGALACTOSAMINE PERMEASE II COMPONENT-RELATED"/>
    <property type="match status" value="1"/>
</dbReference>
<keyword evidence="1" id="KW-0812">Transmembrane</keyword>
<dbReference type="InterPro" id="IPR004704">
    <property type="entry name" value="PTS_IID_man"/>
</dbReference>
<dbReference type="GO" id="GO:0009401">
    <property type="term" value="P:phosphoenolpyruvate-dependent sugar phosphotransferase system"/>
    <property type="evidence" value="ECO:0007669"/>
    <property type="project" value="InterPro"/>
</dbReference>
<accession>A0A841C7G5</accession>
<dbReference type="Pfam" id="PF03613">
    <property type="entry name" value="EIID-AGA"/>
    <property type="match status" value="1"/>
</dbReference>
<comment type="caution">
    <text evidence="2">The sequence shown here is derived from an EMBL/GenBank/DDBJ whole genome shotgun (WGS) entry which is preliminary data.</text>
</comment>
<keyword evidence="1" id="KW-0472">Membrane</keyword>
<keyword evidence="1" id="KW-1133">Transmembrane helix</keyword>
<dbReference type="EMBL" id="JACHHV010000045">
    <property type="protein sequence ID" value="MBB5888733.1"/>
    <property type="molecule type" value="Genomic_DNA"/>
</dbReference>
<gene>
    <name evidence="2" type="ORF">HNQ37_001646</name>
</gene>
<dbReference type="RefSeq" id="WP_183541105.1">
    <property type="nucleotide sequence ID" value="NZ_DASWOY010000023.1"/>
</dbReference>
<keyword evidence="3" id="KW-1185">Reference proteome</keyword>
<reference evidence="2 3" key="1">
    <citation type="submission" date="2020-08" db="EMBL/GenBank/DDBJ databases">
        <title>Genomic Encyclopedia of Type Strains, Phase IV (KMG-IV): sequencing the most valuable type-strain genomes for metagenomic binning, comparative biology and taxonomic classification.</title>
        <authorList>
            <person name="Goeker M."/>
        </authorList>
    </citation>
    <scope>NUCLEOTIDE SEQUENCE [LARGE SCALE GENOMIC DNA]</scope>
    <source>
        <strain evidence="2 3">DSM 14925</strain>
    </source>
</reference>
<organism evidence="2 3">
    <name type="scientific">Lactovum miscens</name>
    <dbReference type="NCBI Taxonomy" id="190387"/>
    <lineage>
        <taxon>Bacteria</taxon>
        <taxon>Bacillati</taxon>
        <taxon>Bacillota</taxon>
        <taxon>Bacilli</taxon>
        <taxon>Lactobacillales</taxon>
        <taxon>Streptococcaceae</taxon>
        <taxon>Lactovum</taxon>
    </lineage>
</organism>
<feature type="transmembrane region" description="Helical" evidence="1">
    <location>
        <begin position="317"/>
        <end position="338"/>
    </location>
</feature>
<dbReference type="AlphaFoldDB" id="A0A841C7G5"/>
<evidence type="ECO:0000256" key="1">
    <source>
        <dbReference type="SAM" id="Phobius"/>
    </source>
</evidence>
<dbReference type="PROSITE" id="PS51108">
    <property type="entry name" value="PTS_EIID"/>
    <property type="match status" value="1"/>
</dbReference>
<dbReference type="InterPro" id="IPR050303">
    <property type="entry name" value="GatZ_KbaZ_carbometab"/>
</dbReference>
<name>A0A841C7G5_9LACT</name>
<evidence type="ECO:0000313" key="2">
    <source>
        <dbReference type="EMBL" id="MBB5888733.1"/>
    </source>
</evidence>
<protein>
    <submittedName>
        <fullName evidence="2">PTS system mannose-specific IID component</fullName>
    </submittedName>
</protein>
<feature type="transmembrane region" description="Helical" evidence="1">
    <location>
        <begin position="345"/>
        <end position="364"/>
    </location>
</feature>